<proteinExistence type="predicted"/>
<evidence type="ECO:0000259" key="2">
    <source>
        <dbReference type="Pfam" id="PF01408"/>
    </source>
</evidence>
<protein>
    <submittedName>
        <fullName evidence="4">Gfo/Idh/MocA family oxidoreductase</fullName>
    </submittedName>
</protein>
<dbReference type="InterPro" id="IPR000683">
    <property type="entry name" value="Gfo/Idh/MocA-like_OxRdtase_N"/>
</dbReference>
<feature type="compositionally biased region" description="Acidic residues" evidence="1">
    <location>
        <begin position="323"/>
        <end position="339"/>
    </location>
</feature>
<dbReference type="SUPFAM" id="SSF55347">
    <property type="entry name" value="Glyceraldehyde-3-phosphate dehydrogenase-like, C-terminal domain"/>
    <property type="match status" value="1"/>
</dbReference>
<dbReference type="InterPro" id="IPR036291">
    <property type="entry name" value="NAD(P)-bd_dom_sf"/>
</dbReference>
<dbReference type="EMBL" id="VGLS01000044">
    <property type="protein sequence ID" value="MBM3222693.1"/>
    <property type="molecule type" value="Genomic_DNA"/>
</dbReference>
<dbReference type="InterPro" id="IPR004104">
    <property type="entry name" value="Gfo/Idh/MocA-like_OxRdtase_C"/>
</dbReference>
<dbReference type="Pfam" id="PF02894">
    <property type="entry name" value="GFO_IDH_MocA_C"/>
    <property type="match status" value="1"/>
</dbReference>
<dbReference type="InterPro" id="IPR051450">
    <property type="entry name" value="Gfo/Idh/MocA_Oxidoreductases"/>
</dbReference>
<dbReference type="GO" id="GO:0000166">
    <property type="term" value="F:nucleotide binding"/>
    <property type="evidence" value="ECO:0007669"/>
    <property type="project" value="InterPro"/>
</dbReference>
<dbReference type="AlphaFoldDB" id="A0A937VX57"/>
<reference evidence="4" key="1">
    <citation type="submission" date="2019-03" db="EMBL/GenBank/DDBJ databases">
        <title>Lake Tanganyika Metagenome-Assembled Genomes (MAGs).</title>
        <authorList>
            <person name="Tran P."/>
        </authorList>
    </citation>
    <scope>NUCLEOTIDE SEQUENCE</scope>
    <source>
        <strain evidence="4">K_DeepCast_65m_m2_066</strain>
    </source>
</reference>
<dbReference type="PANTHER" id="PTHR43377">
    <property type="entry name" value="BILIVERDIN REDUCTASE A"/>
    <property type="match status" value="1"/>
</dbReference>
<dbReference type="Gene3D" id="3.30.360.10">
    <property type="entry name" value="Dihydrodipicolinate Reductase, domain 2"/>
    <property type="match status" value="1"/>
</dbReference>
<dbReference type="SUPFAM" id="SSF51735">
    <property type="entry name" value="NAD(P)-binding Rossmann-fold domains"/>
    <property type="match status" value="1"/>
</dbReference>
<accession>A0A937VX57</accession>
<feature type="region of interest" description="Disordered" evidence="1">
    <location>
        <begin position="312"/>
        <end position="339"/>
    </location>
</feature>
<evidence type="ECO:0000313" key="5">
    <source>
        <dbReference type="Proteomes" id="UP000712673"/>
    </source>
</evidence>
<dbReference type="Pfam" id="PF01408">
    <property type="entry name" value="GFO_IDH_MocA"/>
    <property type="match status" value="1"/>
</dbReference>
<dbReference type="Proteomes" id="UP000712673">
    <property type="component" value="Unassembled WGS sequence"/>
</dbReference>
<comment type="caution">
    <text evidence="4">The sequence shown here is derived from an EMBL/GenBank/DDBJ whole genome shotgun (WGS) entry which is preliminary data.</text>
</comment>
<dbReference type="Gene3D" id="3.40.50.720">
    <property type="entry name" value="NAD(P)-binding Rossmann-like Domain"/>
    <property type="match status" value="1"/>
</dbReference>
<gene>
    <name evidence="4" type="ORF">FJZ47_02655</name>
</gene>
<evidence type="ECO:0000256" key="1">
    <source>
        <dbReference type="SAM" id="MobiDB-lite"/>
    </source>
</evidence>
<sequence>MAGVRFGLIGMGRHGMRYAQHLLRDVPGAELYAICRQDPLQGMAFAREHSIQYYREYLDLLGDPKVDAVAVVTPPRLHERVCTTALAAGKAVLVEKPMACTTREAINIVEAASRSGHLLMVAHTLRFNAVVRALEAHLDEIGAIHTISMCQRLEPPERDWLDNFALAGGGATLHTGIHLFDLLRYLSGDEVRHVYCEMARVFYEEVEDAMVATMGLRHSKIRCVLDVARYAGGRSGRIELVGENGQLMGDFEHGYAMVIRGRRATPLDLPTPGHTIVSVLNAFLEALREDAEPPISAVDGYHAVEIAEACYESASTKSPVEIEGADDDEDGEDDWDALG</sequence>
<organism evidence="4 5">
    <name type="scientific">Tectimicrobiota bacterium</name>
    <dbReference type="NCBI Taxonomy" id="2528274"/>
    <lineage>
        <taxon>Bacteria</taxon>
        <taxon>Pseudomonadati</taxon>
        <taxon>Nitrospinota/Tectimicrobiota group</taxon>
        <taxon>Candidatus Tectimicrobiota</taxon>
    </lineage>
</organism>
<feature type="domain" description="Gfo/Idh/MocA-like oxidoreductase N-terminal" evidence="2">
    <location>
        <begin position="4"/>
        <end position="123"/>
    </location>
</feature>
<evidence type="ECO:0000259" key="3">
    <source>
        <dbReference type="Pfam" id="PF02894"/>
    </source>
</evidence>
<feature type="domain" description="Gfo/Idh/MocA-like oxidoreductase C-terminal" evidence="3">
    <location>
        <begin position="138"/>
        <end position="322"/>
    </location>
</feature>
<dbReference type="PANTHER" id="PTHR43377:SF1">
    <property type="entry name" value="BILIVERDIN REDUCTASE A"/>
    <property type="match status" value="1"/>
</dbReference>
<name>A0A937VX57_UNCTE</name>
<evidence type="ECO:0000313" key="4">
    <source>
        <dbReference type="EMBL" id="MBM3222693.1"/>
    </source>
</evidence>